<dbReference type="PANTHER" id="PTHR42879">
    <property type="entry name" value="3-OXOACYL-(ACYL-CARRIER-PROTEIN) REDUCTASE"/>
    <property type="match status" value="1"/>
</dbReference>
<evidence type="ECO:0000256" key="1">
    <source>
        <dbReference type="ARBA" id="ARBA00006484"/>
    </source>
</evidence>
<dbReference type="STRING" id="497965.Cyan7822_4863"/>
<keyword evidence="2" id="KW-0560">Oxidoreductase</keyword>
<sequence length="253" mass="27638">MTRVALITGAASGIGRACAAKLAQVDIKVAIVDTQEDKGQQAAHQLQGYFIKADLTQPADCRRAVEKTVEQYGQLDILINNAGFQHIDPVADFPEETWDKMIALMLSAPFLLTKYAWSYLIKSGQGRIVNIGSVHSLTASPFKVGYVSAKHGLVGFTKVVALEGGEHGLTCNTICPAYVRTPLVEQQIIDQSRTLGISPEEVEEKVFGRKTVIKQQRLFEPEDVANYVAFLCSPEAWGITGATQVMDMAWTAH</sequence>
<proteinExistence type="inferred from homology"/>
<dbReference type="RefSeq" id="WP_013324792.1">
    <property type="nucleotide sequence ID" value="NC_014501.1"/>
</dbReference>
<dbReference type="FunFam" id="3.40.50.720:FF:000084">
    <property type="entry name" value="Short-chain dehydrogenase reductase"/>
    <property type="match status" value="1"/>
</dbReference>
<dbReference type="PANTHER" id="PTHR42879:SF2">
    <property type="entry name" value="3-OXOACYL-[ACYL-CARRIER-PROTEIN] REDUCTASE FABG"/>
    <property type="match status" value="1"/>
</dbReference>
<dbReference type="eggNOG" id="COG1028">
    <property type="taxonomic scope" value="Bacteria"/>
</dbReference>
<dbReference type="GO" id="GO:0032787">
    <property type="term" value="P:monocarboxylic acid metabolic process"/>
    <property type="evidence" value="ECO:0007669"/>
    <property type="project" value="UniProtKB-ARBA"/>
</dbReference>
<dbReference type="KEGG" id="cyj:Cyan7822_4863"/>
<accession>E0UGD5</accession>
<dbReference type="HOGENOM" id="CLU_010194_1_0_3"/>
<organism evidence="4 5">
    <name type="scientific">Gloeothece verrucosa (strain PCC 7822)</name>
    <name type="common">Cyanothece sp. (strain PCC 7822)</name>
    <dbReference type="NCBI Taxonomy" id="497965"/>
    <lineage>
        <taxon>Bacteria</taxon>
        <taxon>Bacillati</taxon>
        <taxon>Cyanobacteriota</taxon>
        <taxon>Cyanophyceae</taxon>
        <taxon>Oscillatoriophycideae</taxon>
        <taxon>Chroococcales</taxon>
        <taxon>Aphanothecaceae</taxon>
        <taxon>Gloeothece</taxon>
        <taxon>Gloeothece verrucosa</taxon>
    </lineage>
</organism>
<dbReference type="Proteomes" id="UP000008206">
    <property type="component" value="Chromosome"/>
</dbReference>
<dbReference type="PRINTS" id="PR00081">
    <property type="entry name" value="GDHRDH"/>
</dbReference>
<name>E0UGD5_GLOV7</name>
<protein>
    <submittedName>
        <fullName evidence="4">Short-chain dehydrogenase/reductase SDR</fullName>
    </submittedName>
</protein>
<dbReference type="PROSITE" id="PS00061">
    <property type="entry name" value="ADH_SHORT"/>
    <property type="match status" value="1"/>
</dbReference>
<dbReference type="PRINTS" id="PR00080">
    <property type="entry name" value="SDRFAMILY"/>
</dbReference>
<dbReference type="SUPFAM" id="SSF51735">
    <property type="entry name" value="NAD(P)-binding Rossmann-fold domains"/>
    <property type="match status" value="1"/>
</dbReference>
<comment type="similarity">
    <text evidence="1 3">Belongs to the short-chain dehydrogenases/reductases (SDR) family.</text>
</comment>
<reference evidence="5" key="1">
    <citation type="journal article" date="2011" name="MBio">
        <title>Novel metabolic attributes of the genus Cyanothece, comprising a group of unicellular nitrogen-fixing Cyanobacteria.</title>
        <authorList>
            <person name="Bandyopadhyay A."/>
            <person name="Elvitigala T."/>
            <person name="Welsh E."/>
            <person name="Stockel J."/>
            <person name="Liberton M."/>
            <person name="Min H."/>
            <person name="Sherman L.A."/>
            <person name="Pakrasi H.B."/>
        </authorList>
    </citation>
    <scope>NUCLEOTIDE SEQUENCE [LARGE SCALE GENOMIC DNA]</scope>
    <source>
        <strain evidence="5">PCC 7822</strain>
    </source>
</reference>
<evidence type="ECO:0000256" key="2">
    <source>
        <dbReference type="ARBA" id="ARBA00023002"/>
    </source>
</evidence>
<dbReference type="OrthoDB" id="9785520at2"/>
<dbReference type="AlphaFoldDB" id="E0UGD5"/>
<keyword evidence="5" id="KW-1185">Reference proteome</keyword>
<dbReference type="Gene3D" id="3.40.50.720">
    <property type="entry name" value="NAD(P)-binding Rossmann-like Domain"/>
    <property type="match status" value="1"/>
</dbReference>
<dbReference type="GO" id="GO:0016491">
    <property type="term" value="F:oxidoreductase activity"/>
    <property type="evidence" value="ECO:0007669"/>
    <property type="project" value="UniProtKB-KW"/>
</dbReference>
<dbReference type="NCBIfam" id="NF009093">
    <property type="entry name" value="PRK12429.1"/>
    <property type="match status" value="1"/>
</dbReference>
<gene>
    <name evidence="4" type="ordered locus">Cyan7822_4863</name>
</gene>
<dbReference type="InterPro" id="IPR002347">
    <property type="entry name" value="SDR_fam"/>
</dbReference>
<dbReference type="Pfam" id="PF00106">
    <property type="entry name" value="adh_short"/>
    <property type="match status" value="1"/>
</dbReference>
<evidence type="ECO:0000256" key="3">
    <source>
        <dbReference type="RuleBase" id="RU000363"/>
    </source>
</evidence>
<dbReference type="InterPro" id="IPR020904">
    <property type="entry name" value="Sc_DH/Rdtase_CS"/>
</dbReference>
<dbReference type="EMBL" id="CP002198">
    <property type="protein sequence ID" value="ADN16754.1"/>
    <property type="molecule type" value="Genomic_DNA"/>
</dbReference>
<evidence type="ECO:0000313" key="4">
    <source>
        <dbReference type="EMBL" id="ADN16754.1"/>
    </source>
</evidence>
<dbReference type="InterPro" id="IPR036291">
    <property type="entry name" value="NAD(P)-bd_dom_sf"/>
</dbReference>
<dbReference type="InterPro" id="IPR050259">
    <property type="entry name" value="SDR"/>
</dbReference>
<evidence type="ECO:0000313" key="5">
    <source>
        <dbReference type="Proteomes" id="UP000008206"/>
    </source>
</evidence>